<sequence>MSALRAATATKHLRTLSQPLHRTFYSPFAALQQQPSLTTTKSPSSATHNPVGAAHEHEHEHTARTLHVVSEPNAADLKYGVPIGAYPNAAPFHPAPGSGQVSAHENVSA</sequence>
<comment type="caution">
    <text evidence="2">The sequence shown here is derived from an EMBL/GenBank/DDBJ whole genome shotgun (WGS) entry which is preliminary data.</text>
</comment>
<name>A0AAD4LKE7_9AGAM</name>
<protein>
    <submittedName>
        <fullName evidence="2">Uncharacterized protein</fullName>
    </submittedName>
</protein>
<dbReference type="AlphaFoldDB" id="A0AAD4LKE7"/>
<feature type="region of interest" description="Disordered" evidence="1">
    <location>
        <begin position="33"/>
        <end position="68"/>
    </location>
</feature>
<gene>
    <name evidence="2" type="ORF">EDB92DRAFT_1795046</name>
</gene>
<evidence type="ECO:0000313" key="2">
    <source>
        <dbReference type="EMBL" id="KAH8995017.1"/>
    </source>
</evidence>
<organism evidence="2 3">
    <name type="scientific">Lactarius akahatsu</name>
    <dbReference type="NCBI Taxonomy" id="416441"/>
    <lineage>
        <taxon>Eukaryota</taxon>
        <taxon>Fungi</taxon>
        <taxon>Dikarya</taxon>
        <taxon>Basidiomycota</taxon>
        <taxon>Agaricomycotina</taxon>
        <taxon>Agaricomycetes</taxon>
        <taxon>Russulales</taxon>
        <taxon>Russulaceae</taxon>
        <taxon>Lactarius</taxon>
    </lineage>
</organism>
<dbReference type="EMBL" id="JAKELL010000013">
    <property type="protein sequence ID" value="KAH8995017.1"/>
    <property type="molecule type" value="Genomic_DNA"/>
</dbReference>
<evidence type="ECO:0000256" key="1">
    <source>
        <dbReference type="SAM" id="MobiDB-lite"/>
    </source>
</evidence>
<feature type="region of interest" description="Disordered" evidence="1">
    <location>
        <begin position="88"/>
        <end position="109"/>
    </location>
</feature>
<accession>A0AAD4LKE7</accession>
<proteinExistence type="predicted"/>
<feature type="compositionally biased region" description="Polar residues" evidence="1">
    <location>
        <begin position="33"/>
        <end position="48"/>
    </location>
</feature>
<keyword evidence="3" id="KW-1185">Reference proteome</keyword>
<feature type="compositionally biased region" description="Polar residues" evidence="1">
    <location>
        <begin position="99"/>
        <end position="109"/>
    </location>
</feature>
<feature type="compositionally biased region" description="Basic and acidic residues" evidence="1">
    <location>
        <begin position="54"/>
        <end position="63"/>
    </location>
</feature>
<reference evidence="2" key="1">
    <citation type="submission" date="2022-01" db="EMBL/GenBank/DDBJ databases">
        <title>Comparative genomics reveals a dynamic genome evolution in the ectomycorrhizal milk-cap (Lactarius) mushrooms.</title>
        <authorList>
            <consortium name="DOE Joint Genome Institute"/>
            <person name="Lebreton A."/>
            <person name="Tang N."/>
            <person name="Kuo A."/>
            <person name="LaButti K."/>
            <person name="Drula E."/>
            <person name="Barry K."/>
            <person name="Clum A."/>
            <person name="Lipzen A."/>
            <person name="Mousain D."/>
            <person name="Ng V."/>
            <person name="Wang R."/>
            <person name="Wang X."/>
            <person name="Dai Y."/>
            <person name="Henrissat B."/>
            <person name="Grigoriev I.V."/>
            <person name="Guerin-Laguette A."/>
            <person name="Yu F."/>
            <person name="Martin F.M."/>
        </authorList>
    </citation>
    <scope>NUCLEOTIDE SEQUENCE</scope>
    <source>
        <strain evidence="2">QP</strain>
    </source>
</reference>
<evidence type="ECO:0000313" key="3">
    <source>
        <dbReference type="Proteomes" id="UP001201163"/>
    </source>
</evidence>
<dbReference type="Proteomes" id="UP001201163">
    <property type="component" value="Unassembled WGS sequence"/>
</dbReference>